<organism evidence="1 2">
    <name type="scientific">Klebsiella pneumoniae subsp. pneumoniae</name>
    <dbReference type="NCBI Taxonomy" id="72407"/>
    <lineage>
        <taxon>Bacteria</taxon>
        <taxon>Pseudomonadati</taxon>
        <taxon>Pseudomonadota</taxon>
        <taxon>Gammaproteobacteria</taxon>
        <taxon>Enterobacterales</taxon>
        <taxon>Enterobacteriaceae</taxon>
        <taxon>Klebsiella/Raoultella group</taxon>
        <taxon>Klebsiella</taxon>
        <taxon>Klebsiella pneumoniae complex</taxon>
    </lineage>
</organism>
<dbReference type="EMBL" id="UGMA01000005">
    <property type="protein sequence ID" value="STU97040.1"/>
    <property type="molecule type" value="Genomic_DNA"/>
</dbReference>
<accession>A0A378A3L7</accession>
<dbReference type="Proteomes" id="UP000254020">
    <property type="component" value="Unassembled WGS sequence"/>
</dbReference>
<dbReference type="AlphaFoldDB" id="A0A378A3L7"/>
<evidence type="ECO:0000313" key="2">
    <source>
        <dbReference type="Proteomes" id="UP000254020"/>
    </source>
</evidence>
<name>A0A378A3L7_KLEPN</name>
<proteinExistence type="predicted"/>
<evidence type="ECO:0000313" key="1">
    <source>
        <dbReference type="EMBL" id="STU97040.1"/>
    </source>
</evidence>
<reference evidence="1 2" key="1">
    <citation type="submission" date="2018-06" db="EMBL/GenBank/DDBJ databases">
        <authorList>
            <consortium name="Pathogen Informatics"/>
            <person name="Doyle S."/>
        </authorList>
    </citation>
    <scope>NUCLEOTIDE SEQUENCE [LARGE SCALE GENOMIC DNA]</scope>
    <source>
        <strain evidence="1 2">NCTC9504</strain>
    </source>
</reference>
<sequence>MEHLQVRIVAGDQLHQNVALRLQDVFAADQRGADALGDNHHLQQVGLLDQWHASSSARAISVAGMAWI</sequence>
<gene>
    <name evidence="1" type="ORF">NCTC9504_04745</name>
</gene>
<protein>
    <submittedName>
        <fullName evidence="1">Uncharacterized protein</fullName>
    </submittedName>
</protein>